<proteinExistence type="predicted"/>
<protein>
    <submittedName>
        <fullName evidence="2">Uncharacterized protein</fullName>
    </submittedName>
</protein>
<feature type="region of interest" description="Disordered" evidence="1">
    <location>
        <begin position="45"/>
        <end position="78"/>
    </location>
</feature>
<name>A0AAJ1BX05_9HYPH</name>
<comment type="caution">
    <text evidence="2">The sequence shown here is derived from an EMBL/GenBank/DDBJ whole genome shotgun (WGS) entry which is preliminary data.</text>
</comment>
<dbReference type="Proteomes" id="UP001155380">
    <property type="component" value="Unassembled WGS sequence"/>
</dbReference>
<accession>A0AAJ1BX05</accession>
<dbReference type="RefSeq" id="WP_252759575.1">
    <property type="nucleotide sequence ID" value="NZ_JAMXLX010000004.1"/>
</dbReference>
<dbReference type="EMBL" id="JAMXLX010000004">
    <property type="protein sequence ID" value="MCO5957867.1"/>
    <property type="molecule type" value="Genomic_DNA"/>
</dbReference>
<organism evidence="2 3">
    <name type="scientific">Ciceribacter sichuanensis</name>
    <dbReference type="NCBI Taxonomy" id="2949647"/>
    <lineage>
        <taxon>Bacteria</taxon>
        <taxon>Pseudomonadati</taxon>
        <taxon>Pseudomonadota</taxon>
        <taxon>Alphaproteobacteria</taxon>
        <taxon>Hyphomicrobiales</taxon>
        <taxon>Rhizobiaceae</taxon>
        <taxon>Ciceribacter</taxon>
    </lineage>
</organism>
<reference evidence="2" key="1">
    <citation type="submission" date="2022-06" db="EMBL/GenBank/DDBJ databases">
        <authorList>
            <person name="Sun Q."/>
        </authorList>
    </citation>
    <scope>NUCLEOTIDE SEQUENCE</scope>
    <source>
        <strain evidence="2">S101</strain>
    </source>
</reference>
<evidence type="ECO:0000256" key="1">
    <source>
        <dbReference type="SAM" id="MobiDB-lite"/>
    </source>
</evidence>
<sequence>MSDSERMRQGPKLGGLKRTLMAGLAVAVSFSSLLDTASAADGLRLPNTFEKSGGDSYPDLPGVRPMPPGGFSSDSGYDCHTTTRFVNRGRESPLRSGDGVPVVIYRCTKDGMVFEGRNPPSRGWYPGVNPRNID</sequence>
<evidence type="ECO:0000313" key="3">
    <source>
        <dbReference type="Proteomes" id="UP001155380"/>
    </source>
</evidence>
<evidence type="ECO:0000313" key="2">
    <source>
        <dbReference type="EMBL" id="MCO5957867.1"/>
    </source>
</evidence>
<dbReference type="AlphaFoldDB" id="A0AAJ1BX05"/>
<gene>
    <name evidence="2" type="ORF">NBH21_13890</name>
</gene>